<organism evidence="1">
    <name type="scientific">Trypanosoma vivax (strain Y486)</name>
    <dbReference type="NCBI Taxonomy" id="1055687"/>
    <lineage>
        <taxon>Eukaryota</taxon>
        <taxon>Discoba</taxon>
        <taxon>Euglenozoa</taxon>
        <taxon>Kinetoplastea</taxon>
        <taxon>Metakinetoplastina</taxon>
        <taxon>Trypanosomatida</taxon>
        <taxon>Trypanosomatidae</taxon>
        <taxon>Trypanosoma</taxon>
        <taxon>Duttonella</taxon>
    </lineage>
</organism>
<dbReference type="EMBL" id="HE573026">
    <property type="protein sequence ID" value="CCC52152.1"/>
    <property type="molecule type" value="Genomic_DNA"/>
</dbReference>
<evidence type="ECO:0008006" key="2">
    <source>
        <dbReference type="Google" id="ProtNLM"/>
    </source>
</evidence>
<sequence length="791" mass="85609">MPSSHPGVRQAMALVSRRMKLRRVQQRRPGMAGIASPFVSPRVEKLSRELPSLDAHSVASPDLSLALSSIISSAASNTAVTMHQKTVLSSHRTQKTADTSGVRATRQQNITLDASIIKRVADAANIEGTIQLAQSLLGAVRKGGDFGKLLHAIMTKREPATLQEVELRAGIGATLGHSGDSRRRTSLRGFRLLTSDVQIAEVLPNGKIVTLTRPTLPTDAEAIAAAIAHVCTTLLNGKAVEVQYVHFVLYKERLSLREAFVILSEASEGFCAPSDFSANVALEESAVTVQLCSLRLSIPMGASQETYCSELVRKLLRVNMRPLPLSLEVVGGRAAACDPGSSVNSRMQCSMLVRGVTAGGRGQLEKRALSALSLFPNFFGPRHFGPDCPFLTYHAAAAWERNRPAEALVMAASIVCCENAGIVRDWVKKLADLLQREEDRPAVLREWYQLHVPSRLKAQIGASKGALLWNVFASCRVHEMRGIAVDGSPDVGDCVLLHDGSGAPAEPSVVKAELFPEWLVDESIPTRSMGVARRNGDVGGARFIASEEEASSHTLRDIVIPFHAQNDAMASALALCLGFRPPTHPLCRNVGASSEFRRLFVTGSGHPWAHRPWVKVLPEPVNAFTENEGAVHKLLSDMELRQHFSYATASRGHPRAVRAIDKYGYRLTDRLPAGLTSLAASGTAWRGLWCLAMHFTLPAEAYSMAFLREVMFIEDRSGSILSHAGAPTQGWGNNKVEPCEAKSLADAAIVTGEAGDSIESRCEGGKYVDDAYPVDGNLMKIGYQHAQVGRR</sequence>
<evidence type="ECO:0000313" key="1">
    <source>
        <dbReference type="EMBL" id="CCC52152.1"/>
    </source>
</evidence>
<proteinExistence type="predicted"/>
<dbReference type="SUPFAM" id="SSF55120">
    <property type="entry name" value="Pseudouridine synthase"/>
    <property type="match status" value="1"/>
</dbReference>
<accession>G0U3Z1</accession>
<reference evidence="1" key="1">
    <citation type="journal article" date="2012" name="Proc. Natl. Acad. Sci. U.S.A.">
        <title>Antigenic diversity is generated by distinct evolutionary mechanisms in African trypanosome species.</title>
        <authorList>
            <person name="Jackson A.P."/>
            <person name="Berry A."/>
            <person name="Aslett M."/>
            <person name="Allison H.C."/>
            <person name="Burton P."/>
            <person name="Vavrova-Anderson J."/>
            <person name="Brown R."/>
            <person name="Browne H."/>
            <person name="Corton N."/>
            <person name="Hauser H."/>
            <person name="Gamble J."/>
            <person name="Gilderthorp R."/>
            <person name="Marcello L."/>
            <person name="McQuillan J."/>
            <person name="Otto T.D."/>
            <person name="Quail M.A."/>
            <person name="Sanders M.J."/>
            <person name="van Tonder A."/>
            <person name="Ginger M.L."/>
            <person name="Field M.C."/>
            <person name="Barry J.D."/>
            <person name="Hertz-Fowler C."/>
            <person name="Berriman M."/>
        </authorList>
    </citation>
    <scope>NUCLEOTIDE SEQUENCE</scope>
    <source>
        <strain evidence="1">Y486</strain>
    </source>
</reference>
<dbReference type="PANTHER" id="PTHR13326:SF28">
    <property type="entry name" value="TRUD DOMAIN-CONTAINING PROTEIN"/>
    <property type="match status" value="1"/>
</dbReference>
<dbReference type="GO" id="GO:0005634">
    <property type="term" value="C:nucleus"/>
    <property type="evidence" value="ECO:0007669"/>
    <property type="project" value="TreeGrafter"/>
</dbReference>
<dbReference type="GO" id="GO:0009982">
    <property type="term" value="F:pseudouridine synthase activity"/>
    <property type="evidence" value="ECO:0007669"/>
    <property type="project" value="InterPro"/>
</dbReference>
<dbReference type="InterPro" id="IPR020103">
    <property type="entry name" value="PsdUridine_synth_cat_dom_sf"/>
</dbReference>
<dbReference type="InterPro" id="IPR001656">
    <property type="entry name" value="PsdUridine_synth_TruD"/>
</dbReference>
<name>G0U3Z1_TRYVY</name>
<dbReference type="GO" id="GO:0001522">
    <property type="term" value="P:pseudouridine synthesis"/>
    <property type="evidence" value="ECO:0007669"/>
    <property type="project" value="InterPro"/>
</dbReference>
<protein>
    <recommendedName>
        <fullName evidence="2">TRUD domain-containing protein</fullName>
    </recommendedName>
</protein>
<dbReference type="PANTHER" id="PTHR13326">
    <property type="entry name" value="TRNA PSEUDOURIDINE SYNTHASE D"/>
    <property type="match status" value="1"/>
</dbReference>
<gene>
    <name evidence="1" type="ORF">TVY486_1011950</name>
</gene>
<dbReference type="GO" id="GO:0003723">
    <property type="term" value="F:RNA binding"/>
    <property type="evidence" value="ECO:0007669"/>
    <property type="project" value="InterPro"/>
</dbReference>
<dbReference type="AlphaFoldDB" id="G0U3Z1"/>
<dbReference type="VEuPathDB" id="TriTrypDB:TvY486_1011950"/>